<evidence type="ECO:0000313" key="1">
    <source>
        <dbReference type="Proteomes" id="UP000887566"/>
    </source>
</evidence>
<dbReference type="Proteomes" id="UP000887566">
    <property type="component" value="Unplaced"/>
</dbReference>
<evidence type="ECO:0000313" key="2">
    <source>
        <dbReference type="WBParaSite" id="PSAMB.scaffold1056size36611.g10885.t1"/>
    </source>
</evidence>
<keyword evidence="1" id="KW-1185">Reference proteome</keyword>
<organism evidence="1 2">
    <name type="scientific">Plectus sambesii</name>
    <dbReference type="NCBI Taxonomy" id="2011161"/>
    <lineage>
        <taxon>Eukaryota</taxon>
        <taxon>Metazoa</taxon>
        <taxon>Ecdysozoa</taxon>
        <taxon>Nematoda</taxon>
        <taxon>Chromadorea</taxon>
        <taxon>Plectida</taxon>
        <taxon>Plectina</taxon>
        <taxon>Plectoidea</taxon>
        <taxon>Plectidae</taxon>
        <taxon>Plectus</taxon>
    </lineage>
</organism>
<protein>
    <submittedName>
        <fullName evidence="2">Uncharacterized protein</fullName>
    </submittedName>
</protein>
<reference evidence="2" key="1">
    <citation type="submission" date="2022-11" db="UniProtKB">
        <authorList>
            <consortium name="WormBaseParasite"/>
        </authorList>
    </citation>
    <scope>IDENTIFICATION</scope>
</reference>
<sequence>MLTRANKRAFRTRIRVRRRGDAIARESEKERDGERRGDRCRLRSGASAYRGGAEVGTAFFAGVNDEPHVKPPLTVMSARTVVWNVQLSSPQAGPRDRPL</sequence>
<dbReference type="WBParaSite" id="PSAMB.scaffold1056size36611.g10885.t1">
    <property type="protein sequence ID" value="PSAMB.scaffold1056size36611.g10885.t1"/>
    <property type="gene ID" value="PSAMB.scaffold1056size36611.g10885"/>
</dbReference>
<name>A0A914UJV3_9BILA</name>
<proteinExistence type="predicted"/>
<dbReference type="AlphaFoldDB" id="A0A914UJV3"/>
<accession>A0A914UJV3</accession>